<dbReference type="InterPro" id="IPR001173">
    <property type="entry name" value="Glyco_trans_2-like"/>
</dbReference>
<reference evidence="3" key="1">
    <citation type="submission" date="2023-09" db="EMBL/GenBank/DDBJ databases">
        <authorList>
            <person name="Li S."/>
            <person name="Li X."/>
            <person name="Zhang C."/>
            <person name="Zhao Z."/>
        </authorList>
    </citation>
    <scope>NUCLEOTIDE SEQUENCE [LARGE SCALE GENOMIC DNA]</scope>
    <source>
        <strain evidence="3">SQ149</strain>
    </source>
</reference>
<keyword evidence="3" id="KW-1185">Reference proteome</keyword>
<keyword evidence="2" id="KW-0328">Glycosyltransferase</keyword>
<dbReference type="InterPro" id="IPR029044">
    <property type="entry name" value="Nucleotide-diphossugar_trans"/>
</dbReference>
<evidence type="ECO:0000313" key="3">
    <source>
        <dbReference type="Proteomes" id="UP001258994"/>
    </source>
</evidence>
<dbReference type="PANTHER" id="PTHR22916:SF67">
    <property type="entry name" value="COLANIC ACID BIOSYNTHESIS GLYCOSYL TRANSFERASE WCAE-RELATED"/>
    <property type="match status" value="1"/>
</dbReference>
<dbReference type="EMBL" id="CP134145">
    <property type="protein sequence ID" value="WNC71202.1"/>
    <property type="molecule type" value="Genomic_DNA"/>
</dbReference>
<dbReference type="Proteomes" id="UP001258994">
    <property type="component" value="Chromosome"/>
</dbReference>
<dbReference type="Gene3D" id="3.90.550.10">
    <property type="entry name" value="Spore Coat Polysaccharide Biosynthesis Protein SpsA, Chain A"/>
    <property type="match status" value="1"/>
</dbReference>
<accession>A0ABY9TQZ4</accession>
<name>A0ABY9TQZ4_9GAMM</name>
<protein>
    <submittedName>
        <fullName evidence="2">Glycosyltransferase family 2 protein</fullName>
        <ecNumber evidence="2">2.4.-.-</ecNumber>
    </submittedName>
</protein>
<dbReference type="CDD" id="cd06433">
    <property type="entry name" value="GT_2_WfgS_like"/>
    <property type="match status" value="1"/>
</dbReference>
<dbReference type="Pfam" id="PF00535">
    <property type="entry name" value="Glycos_transf_2"/>
    <property type="match status" value="1"/>
</dbReference>
<evidence type="ECO:0000259" key="1">
    <source>
        <dbReference type="Pfam" id="PF00535"/>
    </source>
</evidence>
<dbReference type="RefSeq" id="WP_348390337.1">
    <property type="nucleotide sequence ID" value="NZ_CP134145.1"/>
</dbReference>
<organism evidence="2 3">
    <name type="scientific">Thalassotalea psychrophila</name>
    <dbReference type="NCBI Taxonomy" id="3065647"/>
    <lineage>
        <taxon>Bacteria</taxon>
        <taxon>Pseudomonadati</taxon>
        <taxon>Pseudomonadota</taxon>
        <taxon>Gammaproteobacteria</taxon>
        <taxon>Alteromonadales</taxon>
        <taxon>Colwelliaceae</taxon>
        <taxon>Thalassotalea</taxon>
    </lineage>
</organism>
<dbReference type="EC" id="2.4.-.-" evidence="2"/>
<keyword evidence="2" id="KW-0808">Transferase</keyword>
<gene>
    <name evidence="2" type="ORF">RGQ13_13860</name>
</gene>
<evidence type="ECO:0000313" key="2">
    <source>
        <dbReference type="EMBL" id="WNC71202.1"/>
    </source>
</evidence>
<dbReference type="PANTHER" id="PTHR22916">
    <property type="entry name" value="GLYCOSYLTRANSFERASE"/>
    <property type="match status" value="1"/>
</dbReference>
<proteinExistence type="predicted"/>
<dbReference type="GO" id="GO:0016757">
    <property type="term" value="F:glycosyltransferase activity"/>
    <property type="evidence" value="ECO:0007669"/>
    <property type="project" value="UniProtKB-KW"/>
</dbReference>
<sequence length="260" mass="29453">MTKLQPKISIVTVVFNGDKQLQHTINSIVEQTYKNIEFIIVDGKSTDNTPLIIEKNKANIDQVICDQDLGIYDAMNKGVSLATGDYINFMNCGDSYYNNSVIEDVFNYIHSHDKNPHGFDVIYGDHNVQGSRVNDGINKAKSIHYLSQGMVCCHQSTFFKSDILKQCPYSLNFASAGDYELYCHLKHLKAKFFKLPNLVVANYAAGGVSDVQRVSSLQNSKIAYQQYFPLSVLDKIKWLYRLTRAYFSCKIMQLLSRGAK</sequence>
<dbReference type="SUPFAM" id="SSF53448">
    <property type="entry name" value="Nucleotide-diphospho-sugar transferases"/>
    <property type="match status" value="1"/>
</dbReference>
<feature type="domain" description="Glycosyltransferase 2-like" evidence="1">
    <location>
        <begin position="9"/>
        <end position="163"/>
    </location>
</feature>